<dbReference type="Proteomes" id="UP001302494">
    <property type="component" value="Chromosome"/>
</dbReference>
<dbReference type="AlphaFoldDB" id="A0AA96GLR6"/>
<accession>A0AA96GLR6</accession>
<dbReference type="KEGG" id="nneo:PQG83_17110"/>
<gene>
    <name evidence="1" type="ORF">PQG83_17110</name>
</gene>
<dbReference type="RefSeq" id="WP_312743645.1">
    <property type="nucleotide sequence ID" value="NZ_CP116968.1"/>
</dbReference>
<evidence type="ECO:0000313" key="1">
    <source>
        <dbReference type="EMBL" id="WNM61458.1"/>
    </source>
</evidence>
<evidence type="ECO:0000313" key="2">
    <source>
        <dbReference type="Proteomes" id="UP001302494"/>
    </source>
</evidence>
<organism evidence="1 2">
    <name type="scientific">Candidatus Nitrospira neomarina</name>
    <dbReference type="NCBI Taxonomy" id="3020899"/>
    <lineage>
        <taxon>Bacteria</taxon>
        <taxon>Pseudomonadati</taxon>
        <taxon>Nitrospirota</taxon>
        <taxon>Nitrospiria</taxon>
        <taxon>Nitrospirales</taxon>
        <taxon>Nitrospiraceae</taxon>
        <taxon>Nitrospira</taxon>
    </lineage>
</organism>
<keyword evidence="2" id="KW-1185">Reference proteome</keyword>
<sequence length="59" mass="6728">MSMLVRKCPKCSKLFWKKEEEIQYADENTLKVVCNHCHQTLRIPLITEGANAGAPKMGH</sequence>
<name>A0AA96GLR6_9BACT</name>
<dbReference type="EMBL" id="CP116968">
    <property type="protein sequence ID" value="WNM61458.1"/>
    <property type="molecule type" value="Genomic_DNA"/>
</dbReference>
<reference evidence="1 2" key="1">
    <citation type="submission" date="2023-01" db="EMBL/GenBank/DDBJ databases">
        <title>Cultivation and genomic characterization of new, ubiquitous marine nitrite-oxidizing bacteria from the Nitrospirales.</title>
        <authorList>
            <person name="Mueller A.J."/>
            <person name="Daebeler A."/>
            <person name="Herbold C.W."/>
            <person name="Kirkegaard R.H."/>
            <person name="Daims H."/>
        </authorList>
    </citation>
    <scope>NUCLEOTIDE SEQUENCE [LARGE SCALE GENOMIC DNA]</scope>
    <source>
        <strain evidence="1 2">DK</strain>
    </source>
</reference>
<protein>
    <submittedName>
        <fullName evidence="1">Uncharacterized protein</fullName>
    </submittedName>
</protein>
<proteinExistence type="predicted"/>